<dbReference type="KEGG" id="ptm:GSPATT00014370001"/>
<evidence type="ECO:0000313" key="1">
    <source>
        <dbReference type="EMBL" id="CAK79424.1"/>
    </source>
</evidence>
<dbReference type="AlphaFoldDB" id="A0D8Q7"/>
<dbReference type="RefSeq" id="XP_001446821.1">
    <property type="nucleotide sequence ID" value="XM_001446784.1"/>
</dbReference>
<dbReference type="GeneID" id="5032605"/>
<accession>A0D8Q7</accession>
<name>A0D8Q7_PARTE</name>
<protein>
    <recommendedName>
        <fullName evidence="3">Transmembrane protein</fullName>
    </recommendedName>
</protein>
<proteinExistence type="predicted"/>
<keyword evidence="2" id="KW-1185">Reference proteome</keyword>
<evidence type="ECO:0008006" key="3">
    <source>
        <dbReference type="Google" id="ProtNLM"/>
    </source>
</evidence>
<dbReference type="HOGENOM" id="CLU_1279829_0_0_1"/>
<sequence length="216" mass="26568">MVIFFQNLRVICIIYFILNHLFTSCKVIQLNKPSRIIYLKNQIYPILQSLLFFSFSKFSYSQQARVTIQNIAEFLIEIQNYLNILYYKNKQIINNVNSHYSIKYLFFNNFIYEFQLIFDFKRTQAFKGKWKDYINTLRTNLIENRIFYFYLIDYIPQRLLVQIDQYLKNNINSASKLFVKFIINYIFRFIYYNQDPLRQGDLNKHLNLKRINKFQF</sequence>
<reference evidence="1 2" key="1">
    <citation type="journal article" date="2006" name="Nature">
        <title>Global trends of whole-genome duplications revealed by the ciliate Paramecium tetraurelia.</title>
        <authorList>
            <consortium name="Genoscope"/>
            <person name="Aury J.-M."/>
            <person name="Jaillon O."/>
            <person name="Duret L."/>
            <person name="Noel B."/>
            <person name="Jubin C."/>
            <person name="Porcel B.M."/>
            <person name="Segurens B."/>
            <person name="Daubin V."/>
            <person name="Anthouard V."/>
            <person name="Aiach N."/>
            <person name="Arnaiz O."/>
            <person name="Billaut A."/>
            <person name="Beisson J."/>
            <person name="Blanc I."/>
            <person name="Bouhouche K."/>
            <person name="Camara F."/>
            <person name="Duharcourt S."/>
            <person name="Guigo R."/>
            <person name="Gogendeau D."/>
            <person name="Katinka M."/>
            <person name="Keller A.-M."/>
            <person name="Kissmehl R."/>
            <person name="Klotz C."/>
            <person name="Koll F."/>
            <person name="Le Moue A."/>
            <person name="Lepere C."/>
            <person name="Malinsky S."/>
            <person name="Nowacki M."/>
            <person name="Nowak J.K."/>
            <person name="Plattner H."/>
            <person name="Poulain J."/>
            <person name="Ruiz F."/>
            <person name="Serrano V."/>
            <person name="Zagulski M."/>
            <person name="Dessen P."/>
            <person name="Betermier M."/>
            <person name="Weissenbach J."/>
            <person name="Scarpelli C."/>
            <person name="Schachter V."/>
            <person name="Sperling L."/>
            <person name="Meyer E."/>
            <person name="Cohen J."/>
            <person name="Wincker P."/>
        </authorList>
    </citation>
    <scope>NUCLEOTIDE SEQUENCE [LARGE SCALE GENOMIC DNA]</scope>
    <source>
        <strain evidence="1 2">Stock d4-2</strain>
    </source>
</reference>
<gene>
    <name evidence="1" type="ORF">GSPATT00014370001</name>
</gene>
<dbReference type="EMBL" id="CT868330">
    <property type="protein sequence ID" value="CAK79424.1"/>
    <property type="molecule type" value="Genomic_DNA"/>
</dbReference>
<evidence type="ECO:0000313" key="2">
    <source>
        <dbReference type="Proteomes" id="UP000000600"/>
    </source>
</evidence>
<dbReference type="InParanoid" id="A0D8Q7"/>
<organism evidence="1 2">
    <name type="scientific">Paramecium tetraurelia</name>
    <dbReference type="NCBI Taxonomy" id="5888"/>
    <lineage>
        <taxon>Eukaryota</taxon>
        <taxon>Sar</taxon>
        <taxon>Alveolata</taxon>
        <taxon>Ciliophora</taxon>
        <taxon>Intramacronucleata</taxon>
        <taxon>Oligohymenophorea</taxon>
        <taxon>Peniculida</taxon>
        <taxon>Parameciidae</taxon>
        <taxon>Paramecium</taxon>
    </lineage>
</organism>
<dbReference type="Proteomes" id="UP000000600">
    <property type="component" value="Unassembled WGS sequence"/>
</dbReference>